<sequence length="230" mass="25432">MVDAGEGFLAPCPEYCFMQMARTLHLVELVVLGFELCGTYVVMPGGKTVYGKPSLTTVAKLRSFVEAARGPGRPAALRAVAFVQDGSASPMETMLAMMLCMPVRLGGFGLPRPSLNHPVSVGGRRRGGVRYADVCWPEAGLICEYDSDEFHPDRQYGNDAQRRNELRFAGYSVIEVRKTQVLYYEPFFAMARDVASVLGKRLRLPKDFGEKHVGLRLRLLGRLRNPGLMG</sequence>
<reference evidence="1" key="1">
    <citation type="submission" date="2018-08" db="EMBL/GenBank/DDBJ databases">
        <title>Murine metabolic-syndrome-specific gut microbial biobank.</title>
        <authorList>
            <person name="Liu C."/>
        </authorList>
    </citation>
    <scope>NUCLEOTIDE SEQUENCE [LARGE SCALE GENOMIC DNA]</scope>
    <source>
        <strain evidence="1">Z82</strain>
    </source>
</reference>
<organism evidence="1">
    <name type="scientific">Muribaculaceae bacterium Z82</name>
    <dbReference type="NCBI Taxonomy" id="2304548"/>
    <lineage>
        <taxon>Bacteria</taxon>
        <taxon>Pseudomonadati</taxon>
        <taxon>Bacteroidota</taxon>
        <taxon>Bacteroidia</taxon>
        <taxon>Bacteroidales</taxon>
        <taxon>Muribaculaceae</taxon>
    </lineage>
</organism>
<protein>
    <recommendedName>
        <fullName evidence="2">DUF559 domain-containing protein</fullName>
    </recommendedName>
</protein>
<accession>A0A7C9NVI7</accession>
<gene>
    <name evidence="1" type="ORF">D1639_07345</name>
</gene>
<proteinExistence type="predicted"/>
<evidence type="ECO:0000313" key="1">
    <source>
        <dbReference type="EMBL" id="NBI34846.1"/>
    </source>
</evidence>
<name>A0A7C9NVI7_9BACT</name>
<dbReference type="AlphaFoldDB" id="A0A7C9NVI7"/>
<dbReference type="EMBL" id="QWKH01000050">
    <property type="protein sequence ID" value="NBI34846.1"/>
    <property type="molecule type" value="Genomic_DNA"/>
</dbReference>
<comment type="caution">
    <text evidence="1">The sequence shown here is derived from an EMBL/GenBank/DDBJ whole genome shotgun (WGS) entry which is preliminary data.</text>
</comment>
<evidence type="ECO:0008006" key="2">
    <source>
        <dbReference type="Google" id="ProtNLM"/>
    </source>
</evidence>